<name>A0ACC2G5M6_DALPE</name>
<organism evidence="1 2">
    <name type="scientific">Dallia pectoralis</name>
    <name type="common">Alaska blackfish</name>
    <dbReference type="NCBI Taxonomy" id="75939"/>
    <lineage>
        <taxon>Eukaryota</taxon>
        <taxon>Metazoa</taxon>
        <taxon>Chordata</taxon>
        <taxon>Craniata</taxon>
        <taxon>Vertebrata</taxon>
        <taxon>Euteleostomi</taxon>
        <taxon>Actinopterygii</taxon>
        <taxon>Neopterygii</taxon>
        <taxon>Teleostei</taxon>
        <taxon>Protacanthopterygii</taxon>
        <taxon>Esociformes</taxon>
        <taxon>Umbridae</taxon>
        <taxon>Dallia</taxon>
    </lineage>
</organism>
<proteinExistence type="predicted"/>
<gene>
    <name evidence="1" type="ORF">DPEC_G00211410</name>
</gene>
<sequence>MFVHEVPARDRCVFLSCCQSNKDKGRGGRPSQRATWLPEVMGLVDHRDGNETPELQDGERRAYRSGGSRDGTEKSPLQRRAARKTARKKRPVKPPEPQRQ</sequence>
<protein>
    <submittedName>
        <fullName evidence="1">Uncharacterized protein</fullName>
    </submittedName>
</protein>
<accession>A0ACC2G5M6</accession>
<dbReference type="EMBL" id="CM055744">
    <property type="protein sequence ID" value="KAJ7999053.1"/>
    <property type="molecule type" value="Genomic_DNA"/>
</dbReference>
<evidence type="ECO:0000313" key="1">
    <source>
        <dbReference type="EMBL" id="KAJ7999053.1"/>
    </source>
</evidence>
<dbReference type="Proteomes" id="UP001157502">
    <property type="component" value="Chromosome 17"/>
</dbReference>
<comment type="caution">
    <text evidence="1">The sequence shown here is derived from an EMBL/GenBank/DDBJ whole genome shotgun (WGS) entry which is preliminary data.</text>
</comment>
<keyword evidence="2" id="KW-1185">Reference proteome</keyword>
<reference evidence="1" key="1">
    <citation type="submission" date="2021-05" db="EMBL/GenBank/DDBJ databases">
        <authorList>
            <person name="Pan Q."/>
            <person name="Jouanno E."/>
            <person name="Zahm M."/>
            <person name="Klopp C."/>
            <person name="Cabau C."/>
            <person name="Louis A."/>
            <person name="Berthelot C."/>
            <person name="Parey E."/>
            <person name="Roest Crollius H."/>
            <person name="Montfort J."/>
            <person name="Robinson-Rechavi M."/>
            <person name="Bouchez O."/>
            <person name="Lampietro C."/>
            <person name="Lopez Roques C."/>
            <person name="Donnadieu C."/>
            <person name="Postlethwait J."/>
            <person name="Bobe J."/>
            <person name="Dillon D."/>
            <person name="Chandos A."/>
            <person name="von Hippel F."/>
            <person name="Guiguen Y."/>
        </authorList>
    </citation>
    <scope>NUCLEOTIDE SEQUENCE</scope>
    <source>
        <strain evidence="1">YG-Jan2019</strain>
    </source>
</reference>
<evidence type="ECO:0000313" key="2">
    <source>
        <dbReference type="Proteomes" id="UP001157502"/>
    </source>
</evidence>